<comment type="caution">
    <text evidence="1">The sequence shown here is derived from an EMBL/GenBank/DDBJ whole genome shotgun (WGS) entry which is preliminary data.</text>
</comment>
<accession>A0A3S0R2P7</accession>
<dbReference type="EMBL" id="RXNS01000005">
    <property type="protein sequence ID" value="RTR05328.1"/>
    <property type="molecule type" value="Genomic_DNA"/>
</dbReference>
<dbReference type="Proteomes" id="UP000267400">
    <property type="component" value="Unassembled WGS sequence"/>
</dbReference>
<gene>
    <name evidence="1" type="ORF">EKG36_07015</name>
</gene>
<reference evidence="1 2" key="1">
    <citation type="submission" date="2018-12" db="EMBL/GenBank/DDBJ databases">
        <authorList>
            <person name="Yu L."/>
        </authorList>
    </citation>
    <scope>NUCLEOTIDE SEQUENCE [LARGE SCALE GENOMIC DNA]</scope>
    <source>
        <strain evidence="1 2">11S</strain>
    </source>
</reference>
<sequence>MKVAVMQPYLFPYLGYYQLAKCVDTLVLYDDVNYIPRGYINRNYILYQGRKWRFTVPVMGASIHKKIYTLSFSRNVSGVLQSIRHAYSKAPYFDAVFPMVEEVLEREDRDITDMCSSGIREVLDYLEIGTPLLRSSRMEYNKHPGRSQNLMEICSSLGACEYVNSPGGRLIYDKKEFSSCGYNLSFLEPREVHYNQGKNEFVPNLSMIDVLMWCSKDQAMALLDEYDIV</sequence>
<dbReference type="OrthoDB" id="3611744at2"/>
<proteinExistence type="predicted"/>
<organism evidence="1 2">
    <name type="scientific">Halomonas nitroreducens</name>
    <dbReference type="NCBI Taxonomy" id="447425"/>
    <lineage>
        <taxon>Bacteria</taxon>
        <taxon>Pseudomonadati</taxon>
        <taxon>Pseudomonadota</taxon>
        <taxon>Gammaproteobacteria</taxon>
        <taxon>Oceanospirillales</taxon>
        <taxon>Halomonadaceae</taxon>
        <taxon>Halomonas</taxon>
    </lineage>
</organism>
<dbReference type="RefSeq" id="WP_126482452.1">
    <property type="nucleotide sequence ID" value="NZ_RXNS01000005.1"/>
</dbReference>
<dbReference type="Pfam" id="PF08889">
    <property type="entry name" value="WbqC"/>
    <property type="match status" value="1"/>
</dbReference>
<evidence type="ECO:0000313" key="2">
    <source>
        <dbReference type="Proteomes" id="UP000267400"/>
    </source>
</evidence>
<evidence type="ECO:0000313" key="1">
    <source>
        <dbReference type="EMBL" id="RTR05328.1"/>
    </source>
</evidence>
<protein>
    <recommendedName>
        <fullName evidence="3">Glycine transferase</fullName>
    </recommendedName>
</protein>
<name>A0A3S0R2P7_9GAMM</name>
<dbReference type="AlphaFoldDB" id="A0A3S0R2P7"/>
<evidence type="ECO:0008006" key="3">
    <source>
        <dbReference type="Google" id="ProtNLM"/>
    </source>
</evidence>
<keyword evidence="2" id="KW-1185">Reference proteome</keyword>
<dbReference type="InterPro" id="IPR014985">
    <property type="entry name" value="WbqC"/>
</dbReference>